<protein>
    <submittedName>
        <fullName evidence="2">CLUMA_CG001180, isoform A</fullName>
    </submittedName>
</protein>
<evidence type="ECO:0000313" key="2">
    <source>
        <dbReference type="EMBL" id="CRK87378.1"/>
    </source>
</evidence>
<feature type="transmembrane region" description="Helical" evidence="1">
    <location>
        <begin position="36"/>
        <end position="58"/>
    </location>
</feature>
<proteinExistence type="predicted"/>
<dbReference type="AlphaFoldDB" id="A0A1J1HIJ4"/>
<dbReference type="EMBL" id="CVRI01000004">
    <property type="protein sequence ID" value="CRK87378.1"/>
    <property type="molecule type" value="Genomic_DNA"/>
</dbReference>
<keyword evidence="1" id="KW-0812">Transmembrane</keyword>
<sequence length="85" mass="9424">MNHLSQKDGFQNPIKNCRNLEAFVMMNCKASDNKRVVVIPAASLFLFRAVCEVMLSFVSGKVSPSLNQPSECMKVSFFHGNGILT</sequence>
<reference evidence="2 3" key="1">
    <citation type="submission" date="2015-04" db="EMBL/GenBank/DDBJ databases">
        <authorList>
            <person name="Syromyatnikov M.Y."/>
            <person name="Popov V.N."/>
        </authorList>
    </citation>
    <scope>NUCLEOTIDE SEQUENCE [LARGE SCALE GENOMIC DNA]</scope>
</reference>
<keyword evidence="1" id="KW-1133">Transmembrane helix</keyword>
<name>A0A1J1HIJ4_9DIPT</name>
<evidence type="ECO:0000313" key="3">
    <source>
        <dbReference type="Proteomes" id="UP000183832"/>
    </source>
</evidence>
<gene>
    <name evidence="2" type="ORF">CLUMA_CG001180</name>
</gene>
<organism evidence="2 3">
    <name type="scientific">Clunio marinus</name>
    <dbReference type="NCBI Taxonomy" id="568069"/>
    <lineage>
        <taxon>Eukaryota</taxon>
        <taxon>Metazoa</taxon>
        <taxon>Ecdysozoa</taxon>
        <taxon>Arthropoda</taxon>
        <taxon>Hexapoda</taxon>
        <taxon>Insecta</taxon>
        <taxon>Pterygota</taxon>
        <taxon>Neoptera</taxon>
        <taxon>Endopterygota</taxon>
        <taxon>Diptera</taxon>
        <taxon>Nematocera</taxon>
        <taxon>Chironomoidea</taxon>
        <taxon>Chironomidae</taxon>
        <taxon>Clunio</taxon>
    </lineage>
</organism>
<accession>A0A1J1HIJ4</accession>
<dbReference type="Proteomes" id="UP000183832">
    <property type="component" value="Unassembled WGS sequence"/>
</dbReference>
<keyword evidence="1" id="KW-0472">Membrane</keyword>
<keyword evidence="3" id="KW-1185">Reference proteome</keyword>
<evidence type="ECO:0000256" key="1">
    <source>
        <dbReference type="SAM" id="Phobius"/>
    </source>
</evidence>